<dbReference type="NCBIfam" id="TIGR00234">
    <property type="entry name" value="tyrS"/>
    <property type="match status" value="1"/>
</dbReference>
<feature type="binding site" evidence="8">
    <location>
        <position position="215"/>
    </location>
    <ligand>
        <name>ATP</name>
        <dbReference type="ChEBI" id="CHEBI:30616"/>
    </ligand>
</feature>
<dbReference type="Gene3D" id="1.10.240.10">
    <property type="entry name" value="Tyrosyl-Transfer RNA Synthetase"/>
    <property type="match status" value="1"/>
</dbReference>
<dbReference type="Pfam" id="PF00579">
    <property type="entry name" value="tRNA-synt_1b"/>
    <property type="match status" value="1"/>
</dbReference>
<keyword evidence="3 8" id="KW-0547">Nucleotide-binding</keyword>
<evidence type="ECO:0000256" key="1">
    <source>
        <dbReference type="ARBA" id="ARBA00022490"/>
    </source>
</evidence>
<organism evidence="9 10">
    <name type="scientific">Methermicoccus shengliensis</name>
    <dbReference type="NCBI Taxonomy" id="660064"/>
    <lineage>
        <taxon>Archaea</taxon>
        <taxon>Methanobacteriati</taxon>
        <taxon>Methanobacteriota</taxon>
        <taxon>Stenosarchaea group</taxon>
        <taxon>Methanomicrobia</taxon>
        <taxon>Methanosarcinales</taxon>
        <taxon>Methermicoccaceae</taxon>
        <taxon>Methermicoccus</taxon>
    </lineage>
</organism>
<dbReference type="PANTHER" id="PTHR46264">
    <property type="entry name" value="TYROSINE-TRNA LIGASE"/>
    <property type="match status" value="1"/>
</dbReference>
<feature type="binding site" evidence="8">
    <location>
        <position position="178"/>
    </location>
    <ligand>
        <name>L-tyrosine</name>
        <dbReference type="ChEBI" id="CHEBI:58315"/>
    </ligand>
</feature>
<dbReference type="NCBIfam" id="NF006330">
    <property type="entry name" value="PRK08560.1"/>
    <property type="match status" value="1"/>
</dbReference>
<feature type="short sequence motif" description="'KMSKS' region" evidence="8">
    <location>
        <begin position="212"/>
        <end position="216"/>
    </location>
</feature>
<feature type="binding site" evidence="8">
    <location>
        <position position="36"/>
    </location>
    <ligand>
        <name>L-tyrosine</name>
        <dbReference type="ChEBI" id="CHEBI:58315"/>
    </ligand>
</feature>
<name>A0A832VXL9_9EURY</name>
<feature type="binding site" evidence="8">
    <location>
        <position position="160"/>
    </location>
    <ligand>
        <name>L-tyrosine</name>
        <dbReference type="ChEBI" id="CHEBI:58315"/>
    </ligand>
</feature>
<protein>
    <recommendedName>
        <fullName evidence="8">Tyrosine--tRNA ligase</fullName>
        <ecNumber evidence="8">6.1.1.1</ecNumber>
    </recommendedName>
    <alternativeName>
        <fullName evidence="8">Tyrosyl-tRNA synthetase</fullName>
        <shortName evidence="8">TyrRS</shortName>
    </alternativeName>
</protein>
<dbReference type="PRINTS" id="PR01040">
    <property type="entry name" value="TRNASYNTHTYR"/>
</dbReference>
<dbReference type="InterPro" id="IPR001412">
    <property type="entry name" value="aa-tRNA-synth_I_CS"/>
</dbReference>
<dbReference type="SUPFAM" id="SSF52374">
    <property type="entry name" value="Nucleotidylyl transferase"/>
    <property type="match status" value="1"/>
</dbReference>
<feature type="binding site" evidence="8">
    <location>
        <position position="156"/>
    </location>
    <ligand>
        <name>L-tyrosine</name>
        <dbReference type="ChEBI" id="CHEBI:58315"/>
    </ligand>
</feature>
<dbReference type="Gene3D" id="3.40.50.620">
    <property type="entry name" value="HUPs"/>
    <property type="match status" value="1"/>
</dbReference>
<dbReference type="InterPro" id="IPR014729">
    <property type="entry name" value="Rossmann-like_a/b/a_fold"/>
</dbReference>
<dbReference type="GO" id="GO:0006437">
    <property type="term" value="P:tyrosyl-tRNA aminoacylation"/>
    <property type="evidence" value="ECO:0007669"/>
    <property type="project" value="UniProtKB-UniRule"/>
</dbReference>
<dbReference type="InterPro" id="IPR023617">
    <property type="entry name" value="Tyr-tRNA-ligase_arc/euk-type"/>
</dbReference>
<evidence type="ECO:0000256" key="4">
    <source>
        <dbReference type="ARBA" id="ARBA00022840"/>
    </source>
</evidence>
<dbReference type="Proteomes" id="UP000600363">
    <property type="component" value="Unassembled WGS sequence"/>
</dbReference>
<evidence type="ECO:0000313" key="10">
    <source>
        <dbReference type="Proteomes" id="UP000600363"/>
    </source>
</evidence>
<keyword evidence="2 8" id="KW-0436">Ligase</keyword>
<accession>A0A832VXL9</accession>
<keyword evidence="5 8" id="KW-0648">Protein biosynthesis</keyword>
<dbReference type="InterPro" id="IPR050489">
    <property type="entry name" value="Tyr-tRNA_synthase"/>
</dbReference>
<dbReference type="GO" id="GO:0005524">
    <property type="term" value="F:ATP binding"/>
    <property type="evidence" value="ECO:0007669"/>
    <property type="project" value="UniProtKB-UniRule"/>
</dbReference>
<keyword evidence="6 8" id="KW-0030">Aminoacyl-tRNA synthetase</keyword>
<dbReference type="PANTHER" id="PTHR46264:SF4">
    <property type="entry name" value="TYROSINE--TRNA LIGASE, CYTOPLASMIC"/>
    <property type="match status" value="1"/>
</dbReference>
<dbReference type="GO" id="GO:0004831">
    <property type="term" value="F:tyrosine-tRNA ligase activity"/>
    <property type="evidence" value="ECO:0007669"/>
    <property type="project" value="UniProtKB-UniRule"/>
</dbReference>
<feature type="binding site" evidence="8">
    <location>
        <position position="163"/>
    </location>
    <ligand>
        <name>L-tyrosine</name>
        <dbReference type="ChEBI" id="CHEBI:58315"/>
    </ligand>
</feature>
<dbReference type="EC" id="6.1.1.1" evidence="8"/>
<proteinExistence type="inferred from homology"/>
<dbReference type="EMBL" id="DUIH01000014">
    <property type="protein sequence ID" value="HIH69873.1"/>
    <property type="molecule type" value="Genomic_DNA"/>
</dbReference>
<comment type="subcellular location">
    <subcellularLocation>
        <location evidence="8">Cytoplasm</location>
    </subcellularLocation>
</comment>
<dbReference type="PROSITE" id="PS00178">
    <property type="entry name" value="AA_TRNA_LIGASE_I"/>
    <property type="match status" value="1"/>
</dbReference>
<comment type="subunit">
    <text evidence="8">Homodimer.</text>
</comment>
<dbReference type="AlphaFoldDB" id="A0A832VXL9"/>
<dbReference type="InterPro" id="IPR002305">
    <property type="entry name" value="aa-tRNA-synth_Ic"/>
</dbReference>
<dbReference type="RefSeq" id="WP_042686632.1">
    <property type="nucleotide sequence ID" value="NZ_DUIH01000014.1"/>
</dbReference>
<dbReference type="HAMAP" id="MF_02008">
    <property type="entry name" value="Tyr_tRNA_synth_type3"/>
    <property type="match status" value="1"/>
</dbReference>
<evidence type="ECO:0000256" key="6">
    <source>
        <dbReference type="ARBA" id="ARBA00023146"/>
    </source>
</evidence>
<gene>
    <name evidence="8" type="primary">tyrS</name>
    <name evidence="9" type="ORF">HA299_04550</name>
</gene>
<keyword evidence="1 8" id="KW-0963">Cytoplasm</keyword>
<evidence type="ECO:0000256" key="5">
    <source>
        <dbReference type="ARBA" id="ARBA00022917"/>
    </source>
</evidence>
<dbReference type="InterPro" id="IPR002307">
    <property type="entry name" value="Tyr-tRNA-ligase"/>
</dbReference>
<dbReference type="GO" id="GO:0005737">
    <property type="term" value="C:cytoplasm"/>
    <property type="evidence" value="ECO:0007669"/>
    <property type="project" value="UniProtKB-SubCell"/>
</dbReference>
<comment type="function">
    <text evidence="8">Catalyzes the attachment of tyrosine to tRNA(Tyr) in a two-step reaction: tyrosine is first activated by ATP to form Tyr-AMP and then transferred to the acceptor end of tRNA(Tyr).</text>
</comment>
<evidence type="ECO:0000256" key="3">
    <source>
        <dbReference type="ARBA" id="ARBA00022741"/>
    </source>
</evidence>
<keyword evidence="4 8" id="KW-0067">ATP-binding</keyword>
<evidence type="ECO:0000256" key="8">
    <source>
        <dbReference type="HAMAP-Rule" id="MF_02008"/>
    </source>
</evidence>
<comment type="similarity">
    <text evidence="8">Belongs to the class-I aminoacyl-tRNA synthetase family. TyrS type 3 subfamily.</text>
</comment>
<sequence length="321" mass="36078">MEHSARMALAARNAVEVITREELGELLRTEQHPRVYAGYEPSGKIHLGHVLTINKLIDLKNAGFEVIVLLADLHAYLNEKGSLDEVRQMADMNRACFEALGLEDATYKYGSDYQLEREYVLDVLKLARNTTLARARRSMDEVSRSAKNPQVSQMIYPLMQAVDIARLGVDVAVGGIDQRKIHMLAREGLVKLGYRAPVCIHTPILLGLDGEKMSSSKGNYISVDDTEEQVNAKLKKAFCPEGVVENNPVLEVFRYHIFPRFSSVLIERPEKFGGDVEFESFEALEQAFAERSLHPADLKGAAASYVNEILEPVRERLEEYV</sequence>
<dbReference type="InterPro" id="IPR023684">
    <property type="entry name" value="Tyr-tRNA-ligase_3"/>
</dbReference>
<evidence type="ECO:0000256" key="2">
    <source>
        <dbReference type="ARBA" id="ARBA00022598"/>
    </source>
</evidence>
<dbReference type="PIRSF" id="PIRSF006588">
    <property type="entry name" value="TyrRS_arch_euk"/>
    <property type="match status" value="1"/>
</dbReference>
<evidence type="ECO:0000313" key="9">
    <source>
        <dbReference type="EMBL" id="HIH69873.1"/>
    </source>
</evidence>
<evidence type="ECO:0000256" key="7">
    <source>
        <dbReference type="ARBA" id="ARBA00048248"/>
    </source>
</evidence>
<dbReference type="CDD" id="cd00805">
    <property type="entry name" value="TyrRS_core"/>
    <property type="match status" value="1"/>
</dbReference>
<comment type="catalytic activity">
    <reaction evidence="7 8">
        <text>tRNA(Tyr) + L-tyrosine + ATP = L-tyrosyl-tRNA(Tyr) + AMP + diphosphate + H(+)</text>
        <dbReference type="Rhea" id="RHEA:10220"/>
        <dbReference type="Rhea" id="RHEA-COMP:9706"/>
        <dbReference type="Rhea" id="RHEA-COMP:9707"/>
        <dbReference type="ChEBI" id="CHEBI:15378"/>
        <dbReference type="ChEBI" id="CHEBI:30616"/>
        <dbReference type="ChEBI" id="CHEBI:33019"/>
        <dbReference type="ChEBI" id="CHEBI:58315"/>
        <dbReference type="ChEBI" id="CHEBI:78442"/>
        <dbReference type="ChEBI" id="CHEBI:78536"/>
        <dbReference type="ChEBI" id="CHEBI:456215"/>
        <dbReference type="EC" id="6.1.1.1"/>
    </reaction>
</comment>
<reference evidence="9" key="1">
    <citation type="journal article" date="2020" name="bioRxiv">
        <title>A rank-normalized archaeal taxonomy based on genome phylogeny resolves widespread incomplete and uneven classifications.</title>
        <authorList>
            <person name="Rinke C."/>
            <person name="Chuvochina M."/>
            <person name="Mussig A.J."/>
            <person name="Chaumeil P.-A."/>
            <person name="Waite D.W."/>
            <person name="Whitman W.B."/>
            <person name="Parks D.H."/>
            <person name="Hugenholtz P."/>
        </authorList>
    </citation>
    <scope>NUCLEOTIDE SEQUENCE</scope>
    <source>
        <strain evidence="9">UBA12518</strain>
    </source>
</reference>
<comment type="caution">
    <text evidence="9">The sequence shown here is derived from an EMBL/GenBank/DDBJ whole genome shotgun (WGS) entry which is preliminary data.</text>
</comment>
<feature type="short sequence motif" description="'HIGH' region" evidence="8">
    <location>
        <begin position="41"/>
        <end position="49"/>
    </location>
</feature>